<name>A0AA37MIN7_SEGBR</name>
<comment type="caution">
    <text evidence="1">The sequence shown here is derived from an EMBL/GenBank/DDBJ whole genome shotgun (WGS) entry which is preliminary data.</text>
</comment>
<dbReference type="Proteomes" id="UP000887043">
    <property type="component" value="Unassembled WGS sequence"/>
</dbReference>
<dbReference type="SUPFAM" id="SSF56059">
    <property type="entry name" value="Glutathione synthetase ATP-binding domain-like"/>
    <property type="match status" value="1"/>
</dbReference>
<evidence type="ECO:0008006" key="3">
    <source>
        <dbReference type="Google" id="ProtNLM"/>
    </source>
</evidence>
<proteinExistence type="predicted"/>
<sequence length="359" mass="40834">MIMTLHIFNPEHDLALAANKKGFTAPHAARELRSDLAFIPALWAKEGDLVLVDDIDLAIQRVKRLGYSIVVEFLTIDQLSEHFDEIVGEKNLQVCAWGWDLSLKYQLQTKCPQLAHYLPSDTTLEKIRKVSSREWAVEHLQKYSKYCFSLESVKEVTSQMKKSVLKAPWSSSGRGIRFHIDGDELQLRWADNVIRKQGGIAVEPMYSRVKDFGMEFEAHADGHIEYCGLSLFDTVNGAYVGNVLASESQKIKMMEPYISKDRLIDIQNRIIQVMQKELKNVYVGVFGVDMMVYALSESAEEYGINECVEVNLRRTMGHVALALSPEDSNSRPKVMSVNFDGSHYHLKVLATNNREEEDN</sequence>
<dbReference type="EMBL" id="BPTR01000001">
    <property type="protein sequence ID" value="GJG27176.1"/>
    <property type="molecule type" value="Genomic_DNA"/>
</dbReference>
<reference evidence="1" key="1">
    <citation type="submission" date="2021-08" db="EMBL/GenBank/DDBJ databases">
        <title>Prevotella lacticifex sp. nov., isolated from rumen of cow.</title>
        <authorList>
            <person name="Shinkai T."/>
            <person name="Ikeyama N."/>
            <person name="Kumagai M."/>
            <person name="Ohmori H."/>
            <person name="Sakamoto M."/>
            <person name="Ohkuma M."/>
            <person name="Mitsumori M."/>
        </authorList>
    </citation>
    <scope>NUCLEOTIDE SEQUENCE</scope>
    <source>
        <strain evidence="1">DSM 11371</strain>
    </source>
</reference>
<evidence type="ECO:0000313" key="2">
    <source>
        <dbReference type="Proteomes" id="UP000887043"/>
    </source>
</evidence>
<organism evidence="1 2">
    <name type="scientific">Segatella bryantii</name>
    <name type="common">Prevotella bryantii</name>
    <dbReference type="NCBI Taxonomy" id="77095"/>
    <lineage>
        <taxon>Bacteria</taxon>
        <taxon>Pseudomonadati</taxon>
        <taxon>Bacteroidota</taxon>
        <taxon>Bacteroidia</taxon>
        <taxon>Bacteroidales</taxon>
        <taxon>Prevotellaceae</taxon>
        <taxon>Segatella</taxon>
    </lineage>
</organism>
<dbReference type="AlphaFoldDB" id="A0AA37MIN7"/>
<protein>
    <recommendedName>
        <fullName evidence="3">ATP-grasp domain-containing protein</fullName>
    </recommendedName>
</protein>
<gene>
    <name evidence="1" type="ORF">PRRU23_08760</name>
</gene>
<accession>A0AA37MIN7</accession>
<evidence type="ECO:0000313" key="1">
    <source>
        <dbReference type="EMBL" id="GJG27176.1"/>
    </source>
</evidence>